<dbReference type="InterPro" id="IPR036653">
    <property type="entry name" value="CinA-like_C"/>
</dbReference>
<dbReference type="EMBL" id="BAAAQT010000006">
    <property type="protein sequence ID" value="GAA2174639.1"/>
    <property type="molecule type" value="Genomic_DNA"/>
</dbReference>
<evidence type="ECO:0000313" key="2">
    <source>
        <dbReference type="EMBL" id="GAA2174639.1"/>
    </source>
</evidence>
<gene>
    <name evidence="2" type="ORF">GCM10009846_21360</name>
</gene>
<accession>A0ABP5MKD9</accession>
<keyword evidence="3" id="KW-1185">Reference proteome</keyword>
<comment type="caution">
    <text evidence="2">The sequence shown here is derived from an EMBL/GenBank/DDBJ whole genome shotgun (WGS) entry which is preliminary data.</text>
</comment>
<organism evidence="2 3">
    <name type="scientific">Agrococcus versicolor</name>
    <dbReference type="NCBI Taxonomy" id="501482"/>
    <lineage>
        <taxon>Bacteria</taxon>
        <taxon>Bacillati</taxon>
        <taxon>Actinomycetota</taxon>
        <taxon>Actinomycetes</taxon>
        <taxon>Micrococcales</taxon>
        <taxon>Microbacteriaceae</taxon>
        <taxon>Agrococcus</taxon>
    </lineage>
</organism>
<name>A0ABP5MKD9_9MICO</name>
<dbReference type="SUPFAM" id="SSF142433">
    <property type="entry name" value="CinA-like"/>
    <property type="match status" value="1"/>
</dbReference>
<dbReference type="Proteomes" id="UP001501599">
    <property type="component" value="Unassembled WGS sequence"/>
</dbReference>
<evidence type="ECO:0000313" key="3">
    <source>
        <dbReference type="Proteomes" id="UP001501599"/>
    </source>
</evidence>
<evidence type="ECO:0000259" key="1">
    <source>
        <dbReference type="Pfam" id="PF02464"/>
    </source>
</evidence>
<reference evidence="3" key="1">
    <citation type="journal article" date="2019" name="Int. J. Syst. Evol. Microbiol.">
        <title>The Global Catalogue of Microorganisms (GCM) 10K type strain sequencing project: providing services to taxonomists for standard genome sequencing and annotation.</title>
        <authorList>
            <consortium name="The Broad Institute Genomics Platform"/>
            <consortium name="The Broad Institute Genome Sequencing Center for Infectious Disease"/>
            <person name="Wu L."/>
            <person name="Ma J."/>
        </authorList>
    </citation>
    <scope>NUCLEOTIDE SEQUENCE [LARGE SCALE GENOMIC DNA]</scope>
    <source>
        <strain evidence="3">JCM 16026</strain>
    </source>
</reference>
<feature type="domain" description="CinA C-terminal" evidence="1">
    <location>
        <begin position="4"/>
        <end position="147"/>
    </location>
</feature>
<dbReference type="Gene3D" id="3.90.950.20">
    <property type="entry name" value="CinA-like"/>
    <property type="match status" value="1"/>
</dbReference>
<dbReference type="InterPro" id="IPR008136">
    <property type="entry name" value="CinA_C"/>
</dbReference>
<protein>
    <submittedName>
        <fullName evidence="2">CinA family protein</fullName>
    </submittedName>
</protein>
<proteinExistence type="predicted"/>
<dbReference type="NCBIfam" id="TIGR00199">
    <property type="entry name" value="PncC_domain"/>
    <property type="match status" value="1"/>
</dbReference>
<sequence length="169" mass="16697">MRRARSLGATIAVAESLTGGALASAIVDVPGASAVLRLGVVAYDTAMKASVLGVDAGMLAERGPVDAGVAAQMAAGVRALADVAGPATIGVSTTGVAGPEQQGGHAVGEVHVGIATTRGTRSVERALAGDRAAIRAATVEAALAELLVELDGIHRPSTDATGSEQEYEM</sequence>
<dbReference type="Pfam" id="PF02464">
    <property type="entry name" value="CinA"/>
    <property type="match status" value="1"/>
</dbReference>